<dbReference type="AlphaFoldDB" id="A0ABD1JR04"/>
<dbReference type="InterPro" id="IPR016197">
    <property type="entry name" value="Chromo-like_dom_sf"/>
</dbReference>
<evidence type="ECO:0000256" key="2">
    <source>
        <dbReference type="ARBA" id="ARBA00010879"/>
    </source>
</evidence>
<evidence type="ECO:0000259" key="21">
    <source>
        <dbReference type="PROSITE" id="PS50013"/>
    </source>
</evidence>
<dbReference type="GO" id="GO:0003887">
    <property type="term" value="F:DNA-directed DNA polymerase activity"/>
    <property type="evidence" value="ECO:0007669"/>
    <property type="project" value="UniProtKB-KW"/>
</dbReference>
<dbReference type="InterPro" id="IPR021109">
    <property type="entry name" value="Peptidase_aspartic_dom_sf"/>
</dbReference>
<keyword evidence="16" id="KW-0239">DNA-directed DNA polymerase</keyword>
<dbReference type="GO" id="GO:0004523">
    <property type="term" value="F:RNA-DNA hybrid ribonuclease activity"/>
    <property type="evidence" value="ECO:0007669"/>
    <property type="project" value="UniProtKB-EC"/>
</dbReference>
<dbReference type="EC" id="3.1.26.4" evidence="3"/>
<evidence type="ECO:0000256" key="14">
    <source>
        <dbReference type="ARBA" id="ARBA00022908"/>
    </source>
</evidence>
<dbReference type="GO" id="GO:0046872">
    <property type="term" value="F:metal ion binding"/>
    <property type="evidence" value="ECO:0007669"/>
    <property type="project" value="UniProtKB-KW"/>
</dbReference>
<dbReference type="InterPro" id="IPR023780">
    <property type="entry name" value="Chromo_domain"/>
</dbReference>
<dbReference type="GO" id="GO:0015074">
    <property type="term" value="P:DNA integration"/>
    <property type="evidence" value="ECO:0007669"/>
    <property type="project" value="UniProtKB-KW"/>
</dbReference>
<dbReference type="PROSITE" id="PS50994">
    <property type="entry name" value="INTEGRASE"/>
    <property type="match status" value="1"/>
</dbReference>
<evidence type="ECO:0000256" key="20">
    <source>
        <dbReference type="SAM" id="MobiDB-lite"/>
    </source>
</evidence>
<dbReference type="GO" id="GO:0004190">
    <property type="term" value="F:aspartic-type endopeptidase activity"/>
    <property type="evidence" value="ECO:0007669"/>
    <property type="project" value="UniProtKB-KW"/>
</dbReference>
<dbReference type="Gene3D" id="1.10.340.70">
    <property type="match status" value="1"/>
</dbReference>
<keyword evidence="14" id="KW-0229">DNA integration</keyword>
<feature type="compositionally biased region" description="Basic and acidic residues" evidence="20">
    <location>
        <begin position="1081"/>
        <end position="1095"/>
    </location>
</feature>
<comment type="subcellular location">
    <subcellularLocation>
        <location evidence="1">Nucleus</location>
    </subcellularLocation>
</comment>
<dbReference type="SUPFAM" id="SSF53098">
    <property type="entry name" value="Ribonuclease H-like"/>
    <property type="match status" value="1"/>
</dbReference>
<evidence type="ECO:0000256" key="5">
    <source>
        <dbReference type="ARBA" id="ARBA00022670"/>
    </source>
</evidence>
<dbReference type="Pfam" id="PF00665">
    <property type="entry name" value="rve"/>
    <property type="match status" value="1"/>
</dbReference>
<dbReference type="InterPro" id="IPR000477">
    <property type="entry name" value="RT_dom"/>
</dbReference>
<dbReference type="SUPFAM" id="SSF56672">
    <property type="entry name" value="DNA/RNA polymerases"/>
    <property type="match status" value="1"/>
</dbReference>
<keyword evidence="15" id="KW-0695">RNA-directed DNA polymerase</keyword>
<dbReference type="CDD" id="cd00303">
    <property type="entry name" value="retropepsin_like"/>
    <property type="match status" value="1"/>
</dbReference>
<dbReference type="FunFam" id="3.30.70.270:FF:000020">
    <property type="entry name" value="Transposon Tf2-6 polyprotein-like Protein"/>
    <property type="match status" value="1"/>
</dbReference>
<evidence type="ECO:0000259" key="22">
    <source>
        <dbReference type="PROSITE" id="PS50878"/>
    </source>
</evidence>
<proteinExistence type="inferred from homology"/>
<keyword evidence="8" id="KW-0540">Nuclease</keyword>
<evidence type="ECO:0000256" key="11">
    <source>
        <dbReference type="ARBA" id="ARBA00022759"/>
    </source>
</evidence>
<sequence length="1095" mass="123274">MAQQMGLESHRLPAPVPARALDGHLLGQITHITEAVEMLTSGNHRERMRFHLLASPSVPMVLGLPWLRLHNPRFDWRAGSILEWGIECHQSCLRSAAPSTLPASPATPPDTSNVPECYHDLLQAFSKAKATSLPPHRPYDCAIDLVPGATPPRGRLYSLSGPERRAMEEYIADSLTAGIIRPSSSPAGAGFFFVGKKDGSLRPCIDYRGLNDITIKNRYPLPLLASAFESLQGATVFTKLDLRNAYHLVRIREGDEWKTAFNTPNGHYEYLVMPFGLNNAPAVFQGLVNDVLRDVLDRFVFIYLDDILIFSKNIEEHKQHVRLVLRRLLENSLFVKAEKCEFHVKTVAFLGYIVAEGAIQMDPAKVSAVTSWPTPENRKQLQQFLGFANFYRRFIRNYSSVAAPLTALTSTKQTFLWTISANEAFCHLKDRFTSAPILQVPDPERQFVVEVDASDIGVGAVLSQQHPEDNKLHPCAYFSRRLSPAEHNYDIGDRELLAVKLALEEWRHWLEGASVPFLVWTDHKNLEYIRSAKRLNPRQARWSLFFSHFNFSLSFRPGTRNIKPDALSRRYQKDEDCLQGPAPIIPESRVVAALSWDIEREVQQALRDQPGPSACPADRLYVPDALRSQVLQWGHDSLLACHPGATRTSQHIAQRFWWPNLEREVREYVRACPVCNRNKSSNRPPAGLLQPLPVPSRPWSHISLDFITGLPASDGKTVILTVVDRFSKMAHFIPLAKLPSARETAQAVQLHIFRLHGIPTDVVSDRGPQFTSMFWKEFCRLLGATVSLTSGYHPQANGQSERANQELEKALRCVASRDPLSWASRLVWVEYAHNSLTCSATGMSPFQCVYGYQPPLFPSQEGEASCPSALANARRCRRTWARARAALLRAVASYSAGANRRRTPAPAYRVGQRVWLSAKDLPVRVESRKLAARFLGPFLVERIISPTAVRLRLSTTMRIHPTFHVSRIKPVRVSPLTPVEPPPPAPRLLDGDPIYTVRRLLRSRRRGRGIHYLVDWEGYGPEERSWVPAGRILDRTLIADFHREHPDQPALRRGRPRGSSLPGRLPRLPAPDHPAGGTGAVRDEEAQLSDRSEEF</sequence>
<evidence type="ECO:0000256" key="17">
    <source>
        <dbReference type="ARBA" id="ARBA00023125"/>
    </source>
</evidence>
<feature type="domain" description="Integrase catalytic" evidence="23">
    <location>
        <begin position="694"/>
        <end position="853"/>
    </location>
</feature>
<keyword evidence="6" id="KW-0808">Transferase</keyword>
<dbReference type="Proteomes" id="UP001591681">
    <property type="component" value="Unassembled WGS sequence"/>
</dbReference>
<dbReference type="InterPro" id="IPR001584">
    <property type="entry name" value="Integrase_cat-core"/>
</dbReference>
<evidence type="ECO:0000256" key="12">
    <source>
        <dbReference type="ARBA" id="ARBA00022801"/>
    </source>
</evidence>
<dbReference type="PANTHER" id="PTHR37984">
    <property type="entry name" value="PROTEIN CBG26694"/>
    <property type="match status" value="1"/>
</dbReference>
<evidence type="ECO:0000313" key="24">
    <source>
        <dbReference type="EMBL" id="KAL2089303.1"/>
    </source>
</evidence>
<dbReference type="GO" id="GO:0003964">
    <property type="term" value="F:RNA-directed DNA polymerase activity"/>
    <property type="evidence" value="ECO:0007669"/>
    <property type="project" value="UniProtKB-KW"/>
</dbReference>
<dbReference type="GO" id="GO:0003677">
    <property type="term" value="F:DNA binding"/>
    <property type="evidence" value="ECO:0007669"/>
    <property type="project" value="UniProtKB-KW"/>
</dbReference>
<dbReference type="CDD" id="cd01647">
    <property type="entry name" value="RT_LTR"/>
    <property type="match status" value="1"/>
</dbReference>
<evidence type="ECO:0000256" key="13">
    <source>
        <dbReference type="ARBA" id="ARBA00022842"/>
    </source>
</evidence>
<evidence type="ECO:0000256" key="7">
    <source>
        <dbReference type="ARBA" id="ARBA00022695"/>
    </source>
</evidence>
<dbReference type="InterPro" id="IPR043128">
    <property type="entry name" value="Rev_trsase/Diguanyl_cyclase"/>
</dbReference>
<dbReference type="InterPro" id="IPR050951">
    <property type="entry name" value="Retrovirus_Pol_polyprotein"/>
</dbReference>
<keyword evidence="5" id="KW-0645">Protease</keyword>
<keyword evidence="17" id="KW-0238">DNA-binding</keyword>
<feature type="domain" description="Chromo" evidence="21">
    <location>
        <begin position="995"/>
        <end position="1053"/>
    </location>
</feature>
<dbReference type="Gene3D" id="2.40.70.10">
    <property type="entry name" value="Acid Proteases"/>
    <property type="match status" value="1"/>
</dbReference>
<dbReference type="FunFam" id="3.10.20.370:FF:000003">
    <property type="entry name" value="Transposon Tf2-6 polyprotein"/>
    <property type="match status" value="1"/>
</dbReference>
<dbReference type="InterPro" id="IPR036397">
    <property type="entry name" value="RNaseH_sf"/>
</dbReference>
<dbReference type="InterPro" id="IPR043502">
    <property type="entry name" value="DNA/RNA_pol_sf"/>
</dbReference>
<dbReference type="GO" id="GO:0006508">
    <property type="term" value="P:proteolysis"/>
    <property type="evidence" value="ECO:0007669"/>
    <property type="project" value="UniProtKB-KW"/>
</dbReference>
<dbReference type="Pfam" id="PF00078">
    <property type="entry name" value="RVT_1"/>
    <property type="match status" value="1"/>
</dbReference>
<reference evidence="24 25" key="1">
    <citation type="submission" date="2024-09" db="EMBL/GenBank/DDBJ databases">
        <title>A chromosome-level genome assembly of Gray's grenadier anchovy, Coilia grayii.</title>
        <authorList>
            <person name="Fu Z."/>
        </authorList>
    </citation>
    <scope>NUCLEOTIDE SEQUENCE [LARGE SCALE GENOMIC DNA]</scope>
    <source>
        <strain evidence="24">G4</strain>
        <tissue evidence="24">Muscle</tissue>
    </source>
</reference>
<dbReference type="FunFam" id="3.30.420.10:FF:000032">
    <property type="entry name" value="Retrovirus-related Pol polyprotein from transposon 297-like Protein"/>
    <property type="match status" value="1"/>
</dbReference>
<organism evidence="24 25">
    <name type="scientific">Coilia grayii</name>
    <name type="common">Gray's grenadier anchovy</name>
    <dbReference type="NCBI Taxonomy" id="363190"/>
    <lineage>
        <taxon>Eukaryota</taxon>
        <taxon>Metazoa</taxon>
        <taxon>Chordata</taxon>
        <taxon>Craniata</taxon>
        <taxon>Vertebrata</taxon>
        <taxon>Euteleostomi</taxon>
        <taxon>Actinopterygii</taxon>
        <taxon>Neopterygii</taxon>
        <taxon>Teleostei</taxon>
        <taxon>Clupei</taxon>
        <taxon>Clupeiformes</taxon>
        <taxon>Clupeoidei</taxon>
        <taxon>Engraulidae</taxon>
        <taxon>Coilinae</taxon>
        <taxon>Coilia</taxon>
    </lineage>
</organism>
<dbReference type="Pfam" id="PF00385">
    <property type="entry name" value="Chromo"/>
    <property type="match status" value="1"/>
</dbReference>
<dbReference type="Gene3D" id="2.40.50.40">
    <property type="match status" value="1"/>
</dbReference>
<keyword evidence="9" id="KW-0479">Metal-binding</keyword>
<evidence type="ECO:0000256" key="10">
    <source>
        <dbReference type="ARBA" id="ARBA00022750"/>
    </source>
</evidence>
<dbReference type="CDD" id="cd09274">
    <property type="entry name" value="RNase_HI_RT_Ty3"/>
    <property type="match status" value="1"/>
</dbReference>
<evidence type="ECO:0000313" key="25">
    <source>
        <dbReference type="Proteomes" id="UP001591681"/>
    </source>
</evidence>
<accession>A0ABD1JR04</accession>
<dbReference type="Pfam" id="PF17917">
    <property type="entry name" value="RT_RNaseH"/>
    <property type="match status" value="1"/>
</dbReference>
<evidence type="ECO:0000259" key="23">
    <source>
        <dbReference type="PROSITE" id="PS50994"/>
    </source>
</evidence>
<dbReference type="Pfam" id="PF17921">
    <property type="entry name" value="Integrase_H2C2"/>
    <property type="match status" value="1"/>
</dbReference>
<keyword evidence="18" id="KW-0233">DNA recombination</keyword>
<feature type="domain" description="Reverse transcriptase" evidence="22">
    <location>
        <begin position="175"/>
        <end position="354"/>
    </location>
</feature>
<dbReference type="InterPro" id="IPR041373">
    <property type="entry name" value="RT_RNaseH"/>
</dbReference>
<dbReference type="Gene3D" id="3.30.420.10">
    <property type="entry name" value="Ribonuclease H-like superfamily/Ribonuclease H"/>
    <property type="match status" value="1"/>
</dbReference>
<dbReference type="SMART" id="SM00298">
    <property type="entry name" value="CHROMO"/>
    <property type="match status" value="1"/>
</dbReference>
<dbReference type="PANTHER" id="PTHR37984:SF5">
    <property type="entry name" value="PROTEIN NYNRIN-LIKE"/>
    <property type="match status" value="1"/>
</dbReference>
<comment type="similarity">
    <text evidence="2">Belongs to the beta type-B retroviral polymerase family. HERV class-II K(HML-2) pol subfamily.</text>
</comment>
<dbReference type="EC" id="2.7.7.49" evidence="4"/>
<dbReference type="EMBL" id="JBHFQA010000012">
    <property type="protein sequence ID" value="KAL2089303.1"/>
    <property type="molecule type" value="Genomic_DNA"/>
</dbReference>
<dbReference type="InterPro" id="IPR056924">
    <property type="entry name" value="SH3_Tf2-1"/>
</dbReference>
<evidence type="ECO:0000256" key="8">
    <source>
        <dbReference type="ARBA" id="ARBA00022722"/>
    </source>
</evidence>
<evidence type="ECO:0000256" key="6">
    <source>
        <dbReference type="ARBA" id="ARBA00022679"/>
    </source>
</evidence>
<dbReference type="SUPFAM" id="SSF54160">
    <property type="entry name" value="Chromo domain-like"/>
    <property type="match status" value="1"/>
</dbReference>
<feature type="region of interest" description="Disordered" evidence="20">
    <location>
        <begin position="1044"/>
        <end position="1095"/>
    </location>
</feature>
<evidence type="ECO:0000256" key="19">
    <source>
        <dbReference type="ARBA" id="ARBA00039658"/>
    </source>
</evidence>
<dbReference type="PROSITE" id="PS50878">
    <property type="entry name" value="RT_POL"/>
    <property type="match status" value="1"/>
</dbReference>
<dbReference type="InterPro" id="IPR041588">
    <property type="entry name" value="Integrase_H2C2"/>
</dbReference>
<dbReference type="InterPro" id="IPR012337">
    <property type="entry name" value="RNaseH-like_sf"/>
</dbReference>
<keyword evidence="25" id="KW-1185">Reference proteome</keyword>
<keyword evidence="12" id="KW-0378">Hydrolase</keyword>
<evidence type="ECO:0000256" key="3">
    <source>
        <dbReference type="ARBA" id="ARBA00012180"/>
    </source>
</evidence>
<dbReference type="FunFam" id="1.10.340.70:FF:000001">
    <property type="entry name" value="Retrovirus-related Pol polyprotein from transposon gypsy-like Protein"/>
    <property type="match status" value="1"/>
</dbReference>
<evidence type="ECO:0000256" key="15">
    <source>
        <dbReference type="ARBA" id="ARBA00022918"/>
    </source>
</evidence>
<keyword evidence="7" id="KW-0548">Nucleotidyltransferase</keyword>
<keyword evidence="11" id="KW-0255">Endonuclease</keyword>
<evidence type="ECO:0000256" key="18">
    <source>
        <dbReference type="ARBA" id="ARBA00023172"/>
    </source>
</evidence>
<dbReference type="InterPro" id="IPR000953">
    <property type="entry name" value="Chromo/chromo_shadow_dom"/>
</dbReference>
<evidence type="ECO:0000256" key="4">
    <source>
        <dbReference type="ARBA" id="ARBA00012493"/>
    </source>
</evidence>
<name>A0ABD1JR04_9TELE</name>
<dbReference type="Gene3D" id="3.30.70.270">
    <property type="match status" value="2"/>
</dbReference>
<feature type="compositionally biased region" description="Low complexity" evidence="20">
    <location>
        <begin position="1057"/>
        <end position="1067"/>
    </location>
</feature>
<dbReference type="Pfam" id="PF24626">
    <property type="entry name" value="SH3_Tf2-1"/>
    <property type="match status" value="1"/>
</dbReference>
<dbReference type="PROSITE" id="PS50013">
    <property type="entry name" value="CHROMO_2"/>
    <property type="match status" value="1"/>
</dbReference>
<keyword evidence="13" id="KW-0460">Magnesium</keyword>
<comment type="caution">
    <text evidence="24">The sequence shown here is derived from an EMBL/GenBank/DDBJ whole genome shotgun (WGS) entry which is preliminary data.</text>
</comment>
<keyword evidence="10" id="KW-0064">Aspartyl protease</keyword>
<dbReference type="Gene3D" id="3.10.10.10">
    <property type="entry name" value="HIV Type 1 Reverse Transcriptase, subunit A, domain 1"/>
    <property type="match status" value="1"/>
</dbReference>
<dbReference type="GO" id="GO:0005634">
    <property type="term" value="C:nucleus"/>
    <property type="evidence" value="ECO:0007669"/>
    <property type="project" value="UniProtKB-SubCell"/>
</dbReference>
<evidence type="ECO:0000256" key="9">
    <source>
        <dbReference type="ARBA" id="ARBA00022723"/>
    </source>
</evidence>
<evidence type="ECO:0000256" key="16">
    <source>
        <dbReference type="ARBA" id="ARBA00022932"/>
    </source>
</evidence>
<gene>
    <name evidence="24" type="ORF">ACEWY4_013991</name>
</gene>
<evidence type="ECO:0000256" key="1">
    <source>
        <dbReference type="ARBA" id="ARBA00004123"/>
    </source>
</evidence>
<dbReference type="GO" id="GO:0006310">
    <property type="term" value="P:DNA recombination"/>
    <property type="evidence" value="ECO:0007669"/>
    <property type="project" value="UniProtKB-KW"/>
</dbReference>
<protein>
    <recommendedName>
        <fullName evidence="19">Gypsy retrotransposon integrase-like protein 1</fullName>
        <ecNumber evidence="4">2.7.7.49</ecNumber>
        <ecNumber evidence="3">3.1.26.4</ecNumber>
    </recommendedName>
</protein>